<feature type="compositionally biased region" description="Low complexity" evidence="2">
    <location>
        <begin position="280"/>
        <end position="296"/>
    </location>
</feature>
<evidence type="ECO:0000259" key="3">
    <source>
        <dbReference type="Pfam" id="PF08317"/>
    </source>
</evidence>
<dbReference type="OrthoDB" id="5966233at2759"/>
<reference evidence="5" key="1">
    <citation type="submission" date="2022-11" db="UniProtKB">
        <authorList>
            <consortium name="EnsemblMetazoa"/>
        </authorList>
    </citation>
    <scope>IDENTIFICATION</scope>
</reference>
<feature type="coiled-coil region" evidence="1">
    <location>
        <begin position="1033"/>
        <end position="1060"/>
    </location>
</feature>
<dbReference type="RefSeq" id="XP_020894932.1">
    <property type="nucleotide sequence ID" value="XM_021039273.2"/>
</dbReference>
<accession>A0A913WW26</accession>
<evidence type="ECO:0000256" key="1">
    <source>
        <dbReference type="SAM" id="Coils"/>
    </source>
</evidence>
<feature type="compositionally biased region" description="Basic and acidic residues" evidence="2">
    <location>
        <begin position="52"/>
        <end position="72"/>
    </location>
</feature>
<dbReference type="InterPro" id="IPR013253">
    <property type="entry name" value="Spc7_domain"/>
</dbReference>
<organism evidence="5 6">
    <name type="scientific">Exaiptasia diaphana</name>
    <name type="common">Tropical sea anemone</name>
    <name type="synonym">Aiptasia pulchella</name>
    <dbReference type="NCBI Taxonomy" id="2652724"/>
    <lineage>
        <taxon>Eukaryota</taxon>
        <taxon>Metazoa</taxon>
        <taxon>Cnidaria</taxon>
        <taxon>Anthozoa</taxon>
        <taxon>Hexacorallia</taxon>
        <taxon>Actiniaria</taxon>
        <taxon>Aiptasiidae</taxon>
        <taxon>Exaiptasia</taxon>
    </lineage>
</organism>
<keyword evidence="1" id="KW-0175">Coiled coil</keyword>
<keyword evidence="6" id="KW-1185">Reference proteome</keyword>
<feature type="region of interest" description="Disordered" evidence="2">
    <location>
        <begin position="604"/>
        <end position="631"/>
    </location>
</feature>
<dbReference type="EnsemblMetazoa" id="XM_021039273.2">
    <property type="protein sequence ID" value="XP_020894932.1"/>
    <property type="gene ID" value="LOC110233941"/>
</dbReference>
<dbReference type="OMA" id="CILEENY"/>
<evidence type="ECO:0000313" key="6">
    <source>
        <dbReference type="Proteomes" id="UP000887567"/>
    </source>
</evidence>
<feature type="region of interest" description="Disordered" evidence="2">
    <location>
        <begin position="276"/>
        <end position="324"/>
    </location>
</feature>
<dbReference type="InterPro" id="IPR037388">
    <property type="entry name" value="Blinkin"/>
</dbReference>
<feature type="coiled-coil region" evidence="1">
    <location>
        <begin position="1164"/>
        <end position="1231"/>
    </location>
</feature>
<feature type="compositionally biased region" description="Polar residues" evidence="2">
    <location>
        <begin position="604"/>
        <end position="625"/>
    </location>
</feature>
<evidence type="ECO:0000259" key="4">
    <source>
        <dbReference type="Pfam" id="PF18210"/>
    </source>
</evidence>
<name>A0A913WW26_EXADI</name>
<evidence type="ECO:0000256" key="2">
    <source>
        <dbReference type="SAM" id="MobiDB-lite"/>
    </source>
</evidence>
<feature type="compositionally biased region" description="Basic and acidic residues" evidence="2">
    <location>
        <begin position="16"/>
        <end position="26"/>
    </location>
</feature>
<dbReference type="GO" id="GO:0008608">
    <property type="term" value="P:attachment of spindle microtubules to kinetochore"/>
    <property type="evidence" value="ECO:0007669"/>
    <property type="project" value="InterPro"/>
</dbReference>
<feature type="domain" description="Spc7 kinetochore protein" evidence="3">
    <location>
        <begin position="972"/>
        <end position="1156"/>
    </location>
</feature>
<feature type="compositionally biased region" description="Polar residues" evidence="2">
    <location>
        <begin position="39"/>
        <end position="48"/>
    </location>
</feature>
<dbReference type="PANTHER" id="PTHR16520:SF3">
    <property type="entry name" value="KINETOCHORE SCAFFOLD 1"/>
    <property type="match status" value="1"/>
</dbReference>
<evidence type="ECO:0000313" key="5">
    <source>
        <dbReference type="EnsemblMetazoa" id="XP_020894932.1"/>
    </source>
</evidence>
<feature type="domain" description="Knl1 C-terminal RWD" evidence="4">
    <location>
        <begin position="1190"/>
        <end position="1346"/>
    </location>
</feature>
<dbReference type="PANTHER" id="PTHR16520">
    <property type="entry name" value="KINETOCHORE SCAFFOLD 1"/>
    <property type="match status" value="1"/>
</dbReference>
<feature type="region of interest" description="Disordered" evidence="2">
    <location>
        <begin position="1"/>
        <end position="80"/>
    </location>
</feature>
<protein>
    <submittedName>
        <fullName evidence="5">Uncharacterized protein</fullName>
    </submittedName>
</protein>
<dbReference type="Proteomes" id="UP000887567">
    <property type="component" value="Unplaced"/>
</dbReference>
<dbReference type="InterPro" id="IPR040850">
    <property type="entry name" value="Knl1_RWD_C"/>
</dbReference>
<dbReference type="GeneID" id="110233941"/>
<dbReference type="KEGG" id="epa:110233941"/>
<feature type="compositionally biased region" description="Polar residues" evidence="2">
    <location>
        <begin position="297"/>
        <end position="321"/>
    </location>
</feature>
<dbReference type="GO" id="GO:0005634">
    <property type="term" value="C:nucleus"/>
    <property type="evidence" value="ECO:0007669"/>
    <property type="project" value="TreeGrafter"/>
</dbReference>
<dbReference type="Pfam" id="PF18210">
    <property type="entry name" value="Knl1_RWD_C"/>
    <property type="match status" value="1"/>
</dbReference>
<proteinExistence type="predicted"/>
<sequence>MNKSGDILGYSTMESVRQRNDPDSENRLSLGGKNRSNRRSSILKTSKSPMKALEDRDPNSMESDKENRDMKSRRSSNRRVSFAQTYEVKEFSKDDGWSEWEKASISNTDKKIEKEEYLPSEYRPANVTIKGLESLLKGDIQNPERQQQAGSDMDFITFCTSAFNEPSQSDLNRTVGFSNDDTLDLTCHGQGVIDHENRAPNVTSNYDNMDFTVCQPKMYSDETADSTNRTEHTLDMTCHGHGVITSDDCYQGPKFCPSSFLQSLVVKPSQEFVPSTSISHTTAQQHQVTAQQPQKTDAASLSSTELPKQVASQQGSTNVPSRSFLESLVTSTPFNDDEEEEMEMTTCLEVPLETTNETMPDSSIVLEVGPQQPTLSSKPKQGRMFYETQMDMTSCVSSSMTPQGQSMAQVAQMDMPSIMTQTHSVAQGMGHVPLLARSLGNSQEAQMDMTTCLPSSTRTQGHSMAQDAHMDMTICVPSSMRTQGHSMAQEAHMDMTTCVPSSTRTQEHSMAQEAHMDMTTCVPSSTRTQGHSMAQEAHMDMTTCVPSSTRPNEHHPVKDAKMNTVAVVESPSRTHSKMPETQMDTSAYSLLVQEDQALPTTARDISQPSAQQSNNFEDKTTSSPANPLEDVEETSQCYQKINNKAWTRPSCMETVTNDPSDVMTQHNQPHSKSFHSFKEHFNQSLLSHTMPLLGSQKKKISSFQSLPALSSFILQTSEASSKEPQITFGPTCDVPISQFCSQTAKKQKITHDTQKTIAAEEASIDQPSNNHISENDSFIFSKQDKECSPDKTETVVHPDNITFPFESKETTVDVGKLSSVDTFVLEQQGLPQQIFQEPDGGANITSQFEREALEQQCDDVVVEQDGEVSFKSFSPDKDKTDNLNVTETLSHSSMVGLMDEPTLEFSSDVLDDTVEQPNNESKECNIPKSPENTFVLGKKPTNLSVICEENDADFSKNASFNGNQEESRVTRKKITVAELLKRANISFKCPILQGSRRSIFGIIKKPEKPKEEKEMIKLSLALKPQALHYSEFCSSVQKDIEQLKTKIKQQEQELDNSETPILYYTSEDEMTQLANKLKDLKRTVCKESANARWIERSGVMKKRLASVLKDNRDQLSSDVAAIKQSLALAKDCNNLLNNIDSELDKGILALRDKIEKANKESGNIDEVQSTIKQKTSELESQETELRLLEERRSYLISSKETLTSKRENVEKEKLEREARLAREESERLSQEELFQEKYNVLKGILEWELDEWDQQHAKFLFLRQTLELLVMFQTVGGDRTTVSRPIKSISLSSCLADDSHISAKFAHSLIQKSLDMKTLAELSPTSCSLSKALDHVSSVVVNARMIGDELYNVSFNHAMTMNDTRVSIMFSSMKAFMKFFVELDVDATKHPDNVTITVKPKIGQLCCEDIMAALKAVSIGPKYITRLVDTGRLLFDKK</sequence>
<dbReference type="GO" id="GO:0034501">
    <property type="term" value="P:protein localization to kinetochore"/>
    <property type="evidence" value="ECO:0007669"/>
    <property type="project" value="InterPro"/>
</dbReference>
<dbReference type="Pfam" id="PF08317">
    <property type="entry name" value="Spc7"/>
    <property type="match status" value="1"/>
</dbReference>